<keyword evidence="9" id="KW-1185">Reference proteome</keyword>
<feature type="transmembrane region" description="Helical" evidence="6">
    <location>
        <begin position="14"/>
        <end position="35"/>
    </location>
</feature>
<keyword evidence="4" id="KW-0732">Signal</keyword>
<evidence type="ECO:0000256" key="2">
    <source>
        <dbReference type="ARBA" id="ARBA00022512"/>
    </source>
</evidence>
<keyword evidence="6" id="KW-0472">Membrane</keyword>
<keyword evidence="6" id="KW-1133">Transmembrane helix</keyword>
<evidence type="ECO:0000313" key="8">
    <source>
        <dbReference type="EMBL" id="SDC83246.1"/>
    </source>
</evidence>
<keyword evidence="5" id="KW-0572">Peptidoglycan-anchor</keyword>
<feature type="domain" description="Gram-positive cocci surface proteins LPxTG" evidence="7">
    <location>
        <begin position="15"/>
        <end position="40"/>
    </location>
</feature>
<organism evidence="8 9">
    <name type="scientific">Melghirimyces thermohalophilus</name>
    <dbReference type="NCBI Taxonomy" id="1236220"/>
    <lineage>
        <taxon>Bacteria</taxon>
        <taxon>Bacillati</taxon>
        <taxon>Bacillota</taxon>
        <taxon>Bacilli</taxon>
        <taxon>Bacillales</taxon>
        <taxon>Thermoactinomycetaceae</taxon>
        <taxon>Melghirimyces</taxon>
    </lineage>
</organism>
<evidence type="ECO:0000256" key="5">
    <source>
        <dbReference type="ARBA" id="ARBA00023088"/>
    </source>
</evidence>
<keyword evidence="6" id="KW-0812">Transmembrane</keyword>
<evidence type="ECO:0000259" key="7">
    <source>
        <dbReference type="Pfam" id="PF00746"/>
    </source>
</evidence>
<evidence type="ECO:0000313" key="9">
    <source>
        <dbReference type="Proteomes" id="UP000199387"/>
    </source>
</evidence>
<dbReference type="Pfam" id="PF00746">
    <property type="entry name" value="Gram_pos_anchor"/>
    <property type="match status" value="1"/>
</dbReference>
<dbReference type="EMBL" id="FMZA01000018">
    <property type="protein sequence ID" value="SDC83246.1"/>
    <property type="molecule type" value="Genomic_DNA"/>
</dbReference>
<dbReference type="AlphaFoldDB" id="A0A1G6PUP4"/>
<reference evidence="8 9" key="1">
    <citation type="submission" date="2016-10" db="EMBL/GenBank/DDBJ databases">
        <authorList>
            <person name="de Groot N.N."/>
        </authorList>
    </citation>
    <scope>NUCLEOTIDE SEQUENCE [LARGE SCALE GENOMIC DNA]</scope>
    <source>
        <strain evidence="8 9">DSM 45514</strain>
    </source>
</reference>
<dbReference type="STRING" id="1236220.SAMN04488112_11826"/>
<dbReference type="InterPro" id="IPR019931">
    <property type="entry name" value="LPXTG_anchor"/>
</dbReference>
<keyword evidence="3" id="KW-0964">Secreted</keyword>
<dbReference type="NCBIfam" id="TIGR01167">
    <property type="entry name" value="LPXTG_anchor"/>
    <property type="match status" value="1"/>
</dbReference>
<comment type="subcellular location">
    <subcellularLocation>
        <location evidence="1">Secreted</location>
        <location evidence="1">Cell wall</location>
        <topology evidence="1">Peptidoglycan-anchor</topology>
    </subcellularLocation>
</comment>
<sequence>MNGWLLIGDQFNDYSYVIATVVGSLLVIGFMIFYVRRRRKAG</sequence>
<gene>
    <name evidence="8" type="ORF">SAMN04488112_11826</name>
</gene>
<dbReference type="NCBIfam" id="NF045534">
    <property type="entry name" value="small_EYxxD"/>
    <property type="match status" value="1"/>
</dbReference>
<proteinExistence type="predicted"/>
<evidence type="ECO:0000256" key="3">
    <source>
        <dbReference type="ARBA" id="ARBA00022525"/>
    </source>
</evidence>
<name>A0A1G6PUP4_9BACL</name>
<keyword evidence="2" id="KW-0134">Cell wall</keyword>
<dbReference type="Proteomes" id="UP000199387">
    <property type="component" value="Unassembled WGS sequence"/>
</dbReference>
<evidence type="ECO:0000256" key="1">
    <source>
        <dbReference type="ARBA" id="ARBA00004168"/>
    </source>
</evidence>
<protein>
    <submittedName>
        <fullName evidence="8">LPXTG-motif cell wall anchor domain-containing protein/PEP-CTERM protein-sorting domain-containing protein</fullName>
    </submittedName>
</protein>
<evidence type="ECO:0000256" key="4">
    <source>
        <dbReference type="ARBA" id="ARBA00022729"/>
    </source>
</evidence>
<evidence type="ECO:0000256" key="6">
    <source>
        <dbReference type="SAM" id="Phobius"/>
    </source>
</evidence>
<dbReference type="RefSeq" id="WP_143003555.1">
    <property type="nucleotide sequence ID" value="NZ_FMZA01000018.1"/>
</dbReference>
<accession>A0A1G6PUP4</accession>